<accession>A0AAE3EF80</accession>
<gene>
    <name evidence="1" type="ORF">K7J14_00200</name>
</gene>
<keyword evidence="2" id="KW-1185">Reference proteome</keyword>
<evidence type="ECO:0000313" key="1">
    <source>
        <dbReference type="EMBL" id="MCD1653131.1"/>
    </source>
</evidence>
<comment type="caution">
    <text evidence="1">The sequence shown here is derived from an EMBL/GenBank/DDBJ whole genome shotgun (WGS) entry which is preliminary data.</text>
</comment>
<dbReference type="RefSeq" id="WP_230752024.1">
    <property type="nucleotide sequence ID" value="NZ_JAINWA010000001.1"/>
</dbReference>
<name>A0AAE3EF80_9SPIR</name>
<dbReference type="EMBL" id="JAINWA010000001">
    <property type="protein sequence ID" value="MCD1653131.1"/>
    <property type="molecule type" value="Genomic_DNA"/>
</dbReference>
<organism evidence="1 2">
    <name type="scientific">Teretinema zuelzerae</name>
    <dbReference type="NCBI Taxonomy" id="156"/>
    <lineage>
        <taxon>Bacteria</taxon>
        <taxon>Pseudomonadati</taxon>
        <taxon>Spirochaetota</taxon>
        <taxon>Spirochaetia</taxon>
        <taxon>Spirochaetales</taxon>
        <taxon>Treponemataceae</taxon>
        <taxon>Teretinema</taxon>
    </lineage>
</organism>
<dbReference type="Proteomes" id="UP001198163">
    <property type="component" value="Unassembled WGS sequence"/>
</dbReference>
<proteinExistence type="predicted"/>
<dbReference type="AlphaFoldDB" id="A0AAE3EF80"/>
<evidence type="ECO:0000313" key="2">
    <source>
        <dbReference type="Proteomes" id="UP001198163"/>
    </source>
</evidence>
<sequence length="351" mass="38423">MSGKLQTEFPLETAEILELFADFNWNERLFFRFGKQSAGWGVSRFYQIADPLSVGVKDLDDPGADLEGPVALRVSLPLGLNTLYFYGAVKDSYLSDTSAPRIQDAAFGVKGDFLVTPPKNPILGNGELTLGAFYQKNLAPRAVLGYSTGFGKLQVFTDQAVYWGLDSAVLEDSLDPLSPVPVYASSVPDDGLHYAATLGGMYVNSEWKFTAYGEYLFLGWGSTDEEYSSRLYDRLIAEFSGSAMPVMMADIGGYSAKHNSALSLSWSELPFSDEVSAQVLWTQNWVDGSGMASPSITFSPFDYFSIKWGLTAAWGADDREWILKTGDFTGGLPVPRRLMGTLAFTLGTGRF</sequence>
<protein>
    <submittedName>
        <fullName evidence="1">Uncharacterized protein</fullName>
    </submittedName>
</protein>
<reference evidence="1" key="1">
    <citation type="submission" date="2021-08" db="EMBL/GenBank/DDBJ databases">
        <title>Comparative analyses of Brucepasteria parasyntrophica and Teretinema zuelzerae.</title>
        <authorList>
            <person name="Song Y."/>
            <person name="Brune A."/>
        </authorList>
    </citation>
    <scope>NUCLEOTIDE SEQUENCE</scope>
    <source>
        <strain evidence="1">DSM 1903</strain>
    </source>
</reference>